<sequence length="316" mass="36722">MFSIDNVQESPYNYKFPTIDCKFQNTGNATAFLWQFAVNVIQAEIDFTPIPDFSYSLKNNALEIEVTNNGWGAMRDFQITINQPIINRLFSESVRQYRGTIDSGKSQTVFRLSKENAETKNFEAISKEFDRLDILPPEGTLIFDPKTGELTISQFHKFEKKLIDGIKLKPLRINWNCKDKNNIKHAGENTIRLDDIILTQAGFNRFYSTIERIPNRCFGSFFSDVTYSTIIDPNKGYHKRIYPISRTIPSGDVERFHIMVCSPMSCYLRLQFEFFVDQLKVVKSEVFDINIWNPRNSGWHKAYKDGVELSRQLDKL</sequence>
<dbReference type="Proteomes" id="UP000184550">
    <property type="component" value="Unassembled WGS sequence"/>
</dbReference>
<comment type="caution">
    <text evidence="1">The sequence shown here is derived from an EMBL/GenBank/DDBJ whole genome shotgun (WGS) entry which is preliminary data.</text>
</comment>
<dbReference type="EMBL" id="CZCU02000149">
    <property type="protein sequence ID" value="VXD21395.1"/>
    <property type="molecule type" value="Genomic_DNA"/>
</dbReference>
<dbReference type="AlphaFoldDB" id="A0A7Z9BUR7"/>
<organism evidence="1 2">
    <name type="scientific">Planktothrix serta PCC 8927</name>
    <dbReference type="NCBI Taxonomy" id="671068"/>
    <lineage>
        <taxon>Bacteria</taxon>
        <taxon>Bacillati</taxon>
        <taxon>Cyanobacteriota</taxon>
        <taxon>Cyanophyceae</taxon>
        <taxon>Oscillatoriophycideae</taxon>
        <taxon>Oscillatoriales</taxon>
        <taxon>Microcoleaceae</taxon>
        <taxon>Planktothrix</taxon>
    </lineage>
</organism>
<accession>A0A7Z9BUR7</accession>
<keyword evidence="2" id="KW-1185">Reference proteome</keyword>
<dbReference type="OrthoDB" id="10014501at2"/>
<proteinExistence type="predicted"/>
<evidence type="ECO:0000313" key="2">
    <source>
        <dbReference type="Proteomes" id="UP000184550"/>
    </source>
</evidence>
<evidence type="ECO:0000313" key="1">
    <source>
        <dbReference type="EMBL" id="VXD21395.1"/>
    </source>
</evidence>
<name>A0A7Z9BUR7_9CYAN</name>
<gene>
    <name evidence="1" type="ORF">PL8927_720004</name>
</gene>
<reference evidence="1" key="1">
    <citation type="submission" date="2019-10" db="EMBL/GenBank/DDBJ databases">
        <authorList>
            <consortium name="Genoscope - CEA"/>
            <person name="William W."/>
        </authorList>
    </citation>
    <scope>NUCLEOTIDE SEQUENCE [LARGE SCALE GENOMIC DNA]</scope>
    <source>
        <strain evidence="1">BBR_PRJEB10992</strain>
    </source>
</reference>
<dbReference type="RefSeq" id="WP_083623762.1">
    <property type="nucleotide sequence ID" value="NZ_LR734877.1"/>
</dbReference>
<protein>
    <submittedName>
        <fullName evidence="1">Uncharacterized protein</fullName>
    </submittedName>
</protein>